<comment type="caution">
    <text evidence="1">The sequence shown here is derived from an EMBL/GenBank/DDBJ whole genome shotgun (WGS) entry which is preliminary data.</text>
</comment>
<evidence type="ECO:0000313" key="2">
    <source>
        <dbReference type="Proteomes" id="UP000886632"/>
    </source>
</evidence>
<dbReference type="EMBL" id="JADKGK010000005">
    <property type="protein sequence ID" value="MBL0002831.1"/>
    <property type="molecule type" value="Genomic_DNA"/>
</dbReference>
<reference evidence="1" key="1">
    <citation type="submission" date="2020-10" db="EMBL/GenBank/DDBJ databases">
        <title>Connecting structure to function with the recovery of over 1000 high-quality activated sludge metagenome-assembled genomes encoding full-length rRNA genes using long-read sequencing.</title>
        <authorList>
            <person name="Singleton C.M."/>
            <person name="Petriglieri F."/>
            <person name="Kristensen J.M."/>
            <person name="Kirkegaard R.H."/>
            <person name="Michaelsen T.Y."/>
            <person name="Andersen M.H."/>
            <person name="Karst S.M."/>
            <person name="Dueholm M.S."/>
            <person name="Nielsen P.H."/>
            <person name="Albertsen M."/>
        </authorList>
    </citation>
    <scope>NUCLEOTIDE SEQUENCE</scope>
    <source>
        <strain evidence="1">Ribe_18-Q3-R11-54_MAXAC.001</strain>
    </source>
</reference>
<sequence>MRTAHTTTAARFDAESESLHIIDLQVREGVVVREAMRWGTGRRGDPVAVGDLLDADLTAFVEEALVIGATAITAAGGAVESVNLATLVDELGDRAARSAAEAADSTKAVVEQASKTVVDAASHAQDAIGKAGTAARDAFTQEVNLARTQLQGEITRLLGGESPELASRLSGVLDSFGKDVQARSTAQLDEVIVKAAKAFDPSDPESPMAKHQAALQARHDELAAVIGVHHEALGREVRELAESIRVQHAVAAAQEQLASVTTLKGATFEDGAGSALEQIATSLGEEFVVTGRTVGSLPTSKKGDGVLIIGGGDARIVVEMHNGAGRRDWNGYLVEAERNRDAVASLGLVPDRAANVGQSLRVLGPRRLVLAYAPGDDDSLLRSAVVLLRLAALTAARRGGGEDLALVRQRLAEATESLTKLASIRRSAGAILRSAKAIDLDADTLDTTLQRLLAQAATALEGVGSNGHVAGVADPGDVA</sequence>
<dbReference type="Proteomes" id="UP000886632">
    <property type="component" value="Unassembled WGS sequence"/>
</dbReference>
<name>A0A9D7T771_9MICO</name>
<proteinExistence type="predicted"/>
<organism evidence="1 2">
    <name type="scientific">Candidatus Phosphoribacter hodrii</name>
    <dbReference type="NCBI Taxonomy" id="2953743"/>
    <lineage>
        <taxon>Bacteria</taxon>
        <taxon>Bacillati</taxon>
        <taxon>Actinomycetota</taxon>
        <taxon>Actinomycetes</taxon>
        <taxon>Micrococcales</taxon>
        <taxon>Dermatophilaceae</taxon>
        <taxon>Candidatus Phosphoribacter</taxon>
    </lineage>
</organism>
<gene>
    <name evidence="1" type="ORF">IPP00_02125</name>
</gene>
<protein>
    <submittedName>
        <fullName evidence="1">Fis family transcriptional regulator</fullName>
    </submittedName>
</protein>
<evidence type="ECO:0000313" key="1">
    <source>
        <dbReference type="EMBL" id="MBL0002831.1"/>
    </source>
</evidence>
<dbReference type="AlphaFoldDB" id="A0A9D7T771"/>
<accession>A0A9D7T771</accession>